<evidence type="ECO:0000256" key="1">
    <source>
        <dbReference type="SAM" id="MobiDB-lite"/>
    </source>
</evidence>
<keyword evidence="3" id="KW-1185">Reference proteome</keyword>
<protein>
    <submittedName>
        <fullName evidence="2">Uncharacterized protein</fullName>
    </submittedName>
</protein>
<reference evidence="3" key="1">
    <citation type="submission" date="2020-07" db="EMBL/GenBank/DDBJ databases">
        <title>A new Micromonospora strain with potent antibiotic activity isolated from the microbiome of a mid-Atlantic deep-sea sponge.</title>
        <authorList>
            <person name="Back C.R."/>
            <person name="Stennett H.L."/>
            <person name="Williams S.E."/>
            <person name="Wang L."/>
            <person name="Ojeda Gomez J."/>
            <person name="Abdulle O.M."/>
            <person name="Duffy T."/>
            <person name="Hendry K.R."/>
            <person name="Powell D."/>
            <person name="Stach J.E."/>
            <person name="Essex-Lopresti A.E."/>
            <person name="Willis C.L."/>
            <person name="Curnow P."/>
            <person name="Race P.R."/>
        </authorList>
    </citation>
    <scope>NUCLEOTIDE SEQUENCE [LARGE SCALE GENOMIC DNA]</scope>
    <source>
        <strain evidence="3">28ISP2-46</strain>
    </source>
</reference>
<dbReference type="RefSeq" id="WP_181572967.1">
    <property type="nucleotide sequence ID" value="NZ_CP059322.2"/>
</dbReference>
<dbReference type="KEGG" id="mfeu:H1D33_03490"/>
<gene>
    <name evidence="2" type="ORF">H1D33_03490</name>
</gene>
<reference evidence="2 3" key="2">
    <citation type="journal article" date="2021" name="Mar. Drugs">
        <title>A New Micromonospora Strain with Antibiotic Activity Isolated from the Microbiome of a Mid-Atlantic Deep-Sea Sponge.</title>
        <authorList>
            <person name="Back C.R."/>
            <person name="Stennett H.L."/>
            <person name="Williams S.E."/>
            <person name="Wang L."/>
            <person name="Ojeda Gomez J."/>
            <person name="Abdulle O.M."/>
            <person name="Duffy T."/>
            <person name="Neal C."/>
            <person name="Mantell J."/>
            <person name="Jepson M.A."/>
            <person name="Hendry K.R."/>
            <person name="Powell D."/>
            <person name="Stach J.E.M."/>
            <person name="Essex-Lopresti A.E."/>
            <person name="Willis C.L."/>
            <person name="Curnow P."/>
            <person name="Race P.R."/>
        </authorList>
    </citation>
    <scope>NUCLEOTIDE SEQUENCE [LARGE SCALE GENOMIC DNA]</scope>
    <source>
        <strain evidence="2 3">28ISP2-46</strain>
    </source>
</reference>
<feature type="region of interest" description="Disordered" evidence="1">
    <location>
        <begin position="98"/>
        <end position="123"/>
    </location>
</feature>
<proteinExistence type="predicted"/>
<evidence type="ECO:0000313" key="2">
    <source>
        <dbReference type="EMBL" id="QLQ34910.1"/>
    </source>
</evidence>
<accession>A0A7L6AZU8</accession>
<name>A0A7L6AZU8_9ACTN</name>
<dbReference type="EMBL" id="CP059322">
    <property type="protein sequence ID" value="QLQ34910.1"/>
    <property type="molecule type" value="Genomic_DNA"/>
</dbReference>
<sequence length="155" mass="16643">MTEPAHNLAAFRAARDWAAEHGHQQPDDRMLTAYGRVLLDGTPPNLTGRLTAALADVVRRCDEGVPFGSGGGRHTGWIRAEVIDGWRALLAEAACCTSGPANDSRGVSEPTTPDTDPGDGRTECDRCGKWVWPVTHSCKGVPVTDRARARRQAEG</sequence>
<organism evidence="2 3">
    <name type="scientific">Micromonospora robiginosa</name>
    <dbReference type="NCBI Taxonomy" id="2749844"/>
    <lineage>
        <taxon>Bacteria</taxon>
        <taxon>Bacillati</taxon>
        <taxon>Actinomycetota</taxon>
        <taxon>Actinomycetes</taxon>
        <taxon>Micromonosporales</taxon>
        <taxon>Micromonosporaceae</taxon>
        <taxon>Micromonospora</taxon>
    </lineage>
</organism>
<dbReference type="Proteomes" id="UP000510844">
    <property type="component" value="Chromosome"/>
</dbReference>
<evidence type="ECO:0000313" key="3">
    <source>
        <dbReference type="Proteomes" id="UP000510844"/>
    </source>
</evidence>
<dbReference type="AlphaFoldDB" id="A0A7L6AZU8"/>